<dbReference type="EMBL" id="CAUYUJ010016437">
    <property type="protein sequence ID" value="CAK0865307.1"/>
    <property type="molecule type" value="Genomic_DNA"/>
</dbReference>
<sequence length="99" mass="10677">MLAGYIQPSDAPPPGPKLHVRNRLPETAEVFWVHPTTGEEVRLIELKAGESENLDTHPGHRFVARLAASPDPAALPVGSYTATASASQAFHHRGHPREG</sequence>
<reference evidence="1" key="1">
    <citation type="submission" date="2023-10" db="EMBL/GenBank/DDBJ databases">
        <authorList>
            <person name="Chen Y."/>
            <person name="Shah S."/>
            <person name="Dougan E. K."/>
            <person name="Thang M."/>
            <person name="Chan C."/>
        </authorList>
    </citation>
    <scope>NUCLEOTIDE SEQUENCE [LARGE SCALE GENOMIC DNA]</scope>
</reference>
<accession>A0ABN9UYM4</accession>
<comment type="caution">
    <text evidence="1">The sequence shown here is derived from an EMBL/GenBank/DDBJ whole genome shotgun (WGS) entry which is preliminary data.</text>
</comment>
<dbReference type="Gene3D" id="2.60.40.780">
    <property type="entry name" value="von Hippel-Lindau disease tumour suppressor, beta domain"/>
    <property type="match status" value="1"/>
</dbReference>
<gene>
    <name evidence="1" type="ORF">PCOR1329_LOCUS52870</name>
</gene>
<keyword evidence="2" id="KW-1185">Reference proteome</keyword>
<protein>
    <submittedName>
        <fullName evidence="1">Uncharacterized protein</fullName>
    </submittedName>
</protein>
<dbReference type="Proteomes" id="UP001189429">
    <property type="component" value="Unassembled WGS sequence"/>
</dbReference>
<dbReference type="InterPro" id="IPR037140">
    <property type="entry name" value="VHL_beta_dom_sf"/>
</dbReference>
<name>A0ABN9UYM4_9DINO</name>
<evidence type="ECO:0000313" key="2">
    <source>
        <dbReference type="Proteomes" id="UP001189429"/>
    </source>
</evidence>
<evidence type="ECO:0000313" key="1">
    <source>
        <dbReference type="EMBL" id="CAK0865307.1"/>
    </source>
</evidence>
<organism evidence="1 2">
    <name type="scientific">Prorocentrum cordatum</name>
    <dbReference type="NCBI Taxonomy" id="2364126"/>
    <lineage>
        <taxon>Eukaryota</taxon>
        <taxon>Sar</taxon>
        <taxon>Alveolata</taxon>
        <taxon>Dinophyceae</taxon>
        <taxon>Prorocentrales</taxon>
        <taxon>Prorocentraceae</taxon>
        <taxon>Prorocentrum</taxon>
    </lineage>
</organism>
<proteinExistence type="predicted"/>